<organism evidence="2 3">
    <name type="scientific">Mytilus galloprovincialis</name>
    <name type="common">Mediterranean mussel</name>
    <dbReference type="NCBI Taxonomy" id="29158"/>
    <lineage>
        <taxon>Eukaryota</taxon>
        <taxon>Metazoa</taxon>
        <taxon>Spiralia</taxon>
        <taxon>Lophotrochozoa</taxon>
        <taxon>Mollusca</taxon>
        <taxon>Bivalvia</taxon>
        <taxon>Autobranchia</taxon>
        <taxon>Pteriomorphia</taxon>
        <taxon>Mytilida</taxon>
        <taxon>Mytiloidea</taxon>
        <taxon>Mytilidae</taxon>
        <taxon>Mytilinae</taxon>
        <taxon>Mytilus</taxon>
    </lineage>
</organism>
<dbReference type="EMBL" id="UYJE01002371">
    <property type="protein sequence ID" value="VDI10201.1"/>
    <property type="molecule type" value="Genomic_DNA"/>
</dbReference>
<dbReference type="PANTHER" id="PTHR36695:SF12">
    <property type="entry name" value="AGAP008648-PA"/>
    <property type="match status" value="1"/>
</dbReference>
<dbReference type="OrthoDB" id="6047374at2759"/>
<accession>A0A8B6CX13</accession>
<protein>
    <recommendedName>
        <fullName evidence="1">Farnesoic acid O-methyl transferase domain-containing protein</fullName>
    </recommendedName>
</protein>
<dbReference type="PANTHER" id="PTHR36695">
    <property type="entry name" value="AGAP008648-PA"/>
    <property type="match status" value="1"/>
</dbReference>
<evidence type="ECO:0000259" key="1">
    <source>
        <dbReference type="Pfam" id="PF12248"/>
    </source>
</evidence>
<dbReference type="InterPro" id="IPR022041">
    <property type="entry name" value="Methyltransf_FA"/>
</dbReference>
<dbReference type="AlphaFoldDB" id="A0A8B6CX13"/>
<dbReference type="Proteomes" id="UP000596742">
    <property type="component" value="Unassembled WGS sequence"/>
</dbReference>
<evidence type="ECO:0000313" key="3">
    <source>
        <dbReference type="Proteomes" id="UP000596742"/>
    </source>
</evidence>
<feature type="domain" description="Farnesoic acid O-methyl transferase" evidence="1">
    <location>
        <begin position="42"/>
        <end position="169"/>
    </location>
</feature>
<proteinExistence type="predicted"/>
<dbReference type="Pfam" id="PF12248">
    <property type="entry name" value="Methyltransf_FA"/>
    <property type="match status" value="1"/>
</dbReference>
<evidence type="ECO:0000313" key="2">
    <source>
        <dbReference type="EMBL" id="VDI10201.1"/>
    </source>
</evidence>
<keyword evidence="3" id="KW-1185">Reference proteome</keyword>
<reference evidence="2" key="1">
    <citation type="submission" date="2018-11" db="EMBL/GenBank/DDBJ databases">
        <authorList>
            <person name="Alioto T."/>
            <person name="Alioto T."/>
        </authorList>
    </citation>
    <scope>NUCLEOTIDE SEQUENCE</scope>
</reference>
<gene>
    <name evidence="2" type="ORF">MGAL_10B056761</name>
</gene>
<sequence length="258" mass="28822">MNIVTAGNLLNDVWIMTKNSGRISASKTPSNVDKYTSLSTYQIFPADKRFIKFKIKACTDAFVLLSAAKNLLSPNFYEICIGGRSNKVIFLRIRRNGSKVREEHYFDAPGLLNCSEHKTLTVEWEVSGRITLTAETGIFMNWTDTSPIHIQGVGLMTGWGSDGMWIVEHSSLFTGYFCDVTGSFGNMTLLSTIQDISVIRCSSECALSDHCLGINFHHKTKECQFVASEQPVVKSAAHDWNFYTKCLKEKTMCLGCIV</sequence>
<comment type="caution">
    <text evidence="2">The sequence shown here is derived from an EMBL/GenBank/DDBJ whole genome shotgun (WGS) entry which is preliminary data.</text>
</comment>
<name>A0A8B6CX13_MYTGA</name>